<dbReference type="GO" id="GO:0008897">
    <property type="term" value="F:holo-[acyl-carrier-protein] synthase activity"/>
    <property type="evidence" value="ECO:0007669"/>
    <property type="project" value="InterPro"/>
</dbReference>
<comment type="pathway">
    <text evidence="2">Siderophore biosynthesis; enterobactin biosynthesis.</text>
</comment>
<evidence type="ECO:0000259" key="14">
    <source>
        <dbReference type="Pfam" id="PF01648"/>
    </source>
</evidence>
<evidence type="ECO:0000256" key="4">
    <source>
        <dbReference type="ARBA" id="ARBA00011503"/>
    </source>
</evidence>
<dbReference type="GO" id="GO:0000287">
    <property type="term" value="F:magnesium ion binding"/>
    <property type="evidence" value="ECO:0007669"/>
    <property type="project" value="InterPro"/>
</dbReference>
<dbReference type="PATRIC" id="fig|1129367.4.peg.761"/>
<dbReference type="RefSeq" id="WP_046354596.1">
    <property type="nucleotide sequence ID" value="NZ_AUXW01000068.1"/>
</dbReference>
<evidence type="ECO:0000256" key="9">
    <source>
        <dbReference type="ARBA" id="ARBA00031996"/>
    </source>
</evidence>
<evidence type="ECO:0000256" key="2">
    <source>
        <dbReference type="ARBA" id="ARBA00004993"/>
    </source>
</evidence>
<comment type="subunit">
    <text evidence="4">EntB, EntD, EntE, and EntF form a multienzyme complex called enterobactin synthase.</text>
</comment>
<dbReference type="AlphaFoldDB" id="A0A0F6AGD0"/>
<dbReference type="InterPro" id="IPR003542">
    <property type="entry name" value="Enbac_synth_compD-like"/>
</dbReference>
<evidence type="ECO:0000313" key="16">
    <source>
        <dbReference type="EMBL" id="KKE85228.1"/>
    </source>
</evidence>
<sequence>MHIVPVSPFKPQLPYVSRCMKFSPDIYQDADYAYFNQPLPDKLHRAVAKRKAEYLAGRVCAANALEQIGHTHFIVQSADDRSPIWPVGVCGSITHSKGFAMAVATDQPNVLGIGIDIEHMMTDKQESELRGQILIDDEASAFAALGQDHQKPLTLVFSAKESIYKALYSVVQSFFGFEAAKLIAHDTYRLQFVLTTDLHSSLPTGTKITVYHQSTNDMVLTECVNLNTD</sequence>
<feature type="binding site" evidence="13">
    <location>
        <position position="118"/>
    </location>
    <ligand>
        <name>Mg(2+)</name>
        <dbReference type="ChEBI" id="CHEBI:18420"/>
    </ligand>
</feature>
<evidence type="ECO:0000256" key="8">
    <source>
        <dbReference type="ARBA" id="ARBA00029894"/>
    </source>
</evidence>
<dbReference type="Pfam" id="PF01648">
    <property type="entry name" value="ACPS"/>
    <property type="match status" value="1"/>
</dbReference>
<dbReference type="PANTHER" id="PTHR38096">
    <property type="entry name" value="ENTEROBACTIN SYNTHASE COMPONENT D"/>
    <property type="match status" value="1"/>
</dbReference>
<dbReference type="InterPro" id="IPR041354">
    <property type="entry name" value="4PPT_N"/>
</dbReference>
<evidence type="ECO:0000256" key="1">
    <source>
        <dbReference type="ARBA" id="ARBA00003937"/>
    </source>
</evidence>
<comment type="caution">
    <text evidence="16">The sequence shown here is derived from an EMBL/GenBank/DDBJ whole genome shotgun (WGS) entry which is preliminary data.</text>
</comment>
<dbReference type="GO" id="GO:0009366">
    <property type="term" value="C:enterobactin synthetase complex"/>
    <property type="evidence" value="ECO:0007669"/>
    <property type="project" value="InterPro"/>
</dbReference>
<protein>
    <recommendedName>
        <fullName evidence="5">Enterobactin synthase component D</fullName>
    </recommendedName>
    <alternativeName>
        <fullName evidence="8">4'-phosphopantetheinyl transferase EntD</fullName>
    </alternativeName>
    <alternativeName>
        <fullName evidence="9">Enterochelin synthase D</fullName>
    </alternativeName>
</protein>
<reference evidence="16 17" key="1">
    <citation type="journal article" date="2015" name="BMC Genomics">
        <title>Genome mining reveals unlocked bioactive potential of marine Gram-negative bacteria.</title>
        <authorList>
            <person name="Machado H."/>
            <person name="Sonnenschein E.C."/>
            <person name="Melchiorsen J."/>
            <person name="Gram L."/>
        </authorList>
    </citation>
    <scope>NUCLEOTIDE SEQUENCE [LARGE SCALE GENOMIC DNA]</scope>
    <source>
        <strain evidence="16 17">S4054</strain>
    </source>
</reference>
<feature type="binding site" evidence="12">
    <location>
        <position position="161"/>
    </location>
    <ligand>
        <name>CoA</name>
        <dbReference type="ChEBI" id="CHEBI:57287"/>
    </ligand>
</feature>
<evidence type="ECO:0000313" key="17">
    <source>
        <dbReference type="Proteomes" id="UP000033434"/>
    </source>
</evidence>
<evidence type="ECO:0000256" key="5">
    <source>
        <dbReference type="ARBA" id="ARBA00019087"/>
    </source>
</evidence>
<feature type="binding site" evidence="12">
    <location>
        <position position="50"/>
    </location>
    <ligand>
        <name>CoA</name>
        <dbReference type="ChEBI" id="CHEBI:57287"/>
    </ligand>
</feature>
<evidence type="ECO:0000256" key="13">
    <source>
        <dbReference type="PIRSR" id="PIRSR603542-2"/>
    </source>
</evidence>
<dbReference type="Proteomes" id="UP000033434">
    <property type="component" value="Unassembled WGS sequence"/>
</dbReference>
<dbReference type="SUPFAM" id="SSF56214">
    <property type="entry name" value="4'-phosphopantetheinyl transferase"/>
    <property type="match status" value="1"/>
</dbReference>
<feature type="binding site" evidence="12">
    <location>
        <position position="165"/>
    </location>
    <ligand>
        <name>CoA</name>
        <dbReference type="ChEBI" id="CHEBI:57287"/>
    </ligand>
</feature>
<feature type="binding site" evidence="12">
    <location>
        <position position="58"/>
    </location>
    <ligand>
        <name>CoA</name>
        <dbReference type="ChEBI" id="CHEBI:57287"/>
    </ligand>
</feature>
<comment type="cofactor">
    <cofactor evidence="13">
        <name>Mg(2+)</name>
        <dbReference type="ChEBI" id="CHEBI:18420"/>
    </cofactor>
</comment>
<dbReference type="Pfam" id="PF17837">
    <property type="entry name" value="4PPT_N"/>
    <property type="match status" value="1"/>
</dbReference>
<evidence type="ECO:0000256" key="6">
    <source>
        <dbReference type="ARBA" id="ARBA00022679"/>
    </source>
</evidence>
<feature type="binding site" evidence="13">
    <location>
        <position position="116"/>
    </location>
    <ligand>
        <name>Mg(2+)</name>
        <dbReference type="ChEBI" id="CHEBI:18420"/>
    </ligand>
</feature>
<proteinExistence type="inferred from homology"/>
<evidence type="ECO:0000256" key="10">
    <source>
        <dbReference type="ARBA" id="ARBA00049176"/>
    </source>
</evidence>
<dbReference type="InterPro" id="IPR037143">
    <property type="entry name" value="4-PPantetheinyl_Trfase_dom_sf"/>
</dbReference>
<gene>
    <name evidence="16" type="ORF">N479_05705</name>
</gene>
<evidence type="ECO:0000256" key="3">
    <source>
        <dbReference type="ARBA" id="ARBA00008342"/>
    </source>
</evidence>
<comment type="catalytic activity">
    <reaction evidence="11">
        <text>apo-[peptidyl-carrier protein] + CoA = holo-[peptidyl-carrier protein] + adenosine 3',5'-bisphosphate + H(+)</text>
        <dbReference type="Rhea" id="RHEA:46228"/>
        <dbReference type="Rhea" id="RHEA-COMP:11479"/>
        <dbReference type="Rhea" id="RHEA-COMP:11480"/>
        <dbReference type="ChEBI" id="CHEBI:15378"/>
        <dbReference type="ChEBI" id="CHEBI:29999"/>
        <dbReference type="ChEBI" id="CHEBI:57287"/>
        <dbReference type="ChEBI" id="CHEBI:58343"/>
        <dbReference type="ChEBI" id="CHEBI:64479"/>
    </reaction>
</comment>
<comment type="similarity">
    <text evidence="3">Belongs to the P-Pant transferase superfamily. EntD family.</text>
</comment>
<evidence type="ECO:0000256" key="7">
    <source>
        <dbReference type="ARBA" id="ARBA00023191"/>
    </source>
</evidence>
<dbReference type="GO" id="GO:0009239">
    <property type="term" value="P:enterobactin biosynthetic process"/>
    <property type="evidence" value="ECO:0007669"/>
    <property type="project" value="UniProtKB-UniPathway"/>
</dbReference>
<organism evidence="16 17">
    <name type="scientific">Pseudoalteromonas luteoviolacea S4054</name>
    <dbReference type="NCBI Taxonomy" id="1129367"/>
    <lineage>
        <taxon>Bacteria</taxon>
        <taxon>Pseudomonadati</taxon>
        <taxon>Pseudomonadota</taxon>
        <taxon>Gammaproteobacteria</taxon>
        <taxon>Alteromonadales</taxon>
        <taxon>Pseudoalteromonadaceae</taxon>
        <taxon>Pseudoalteromonas</taxon>
    </lineage>
</organism>
<keyword evidence="6" id="KW-0808">Transferase</keyword>
<comment type="catalytic activity">
    <reaction evidence="10">
        <text>apo-[aryl-carrier protein] + CoA = holo-[aryl-carrier protein] + adenosine 3',5'-bisphosphate + H(+)</text>
        <dbReference type="Rhea" id="RHEA:48404"/>
        <dbReference type="Rhea" id="RHEA-COMP:15903"/>
        <dbReference type="Rhea" id="RHEA-COMP:17557"/>
        <dbReference type="ChEBI" id="CHEBI:15378"/>
        <dbReference type="ChEBI" id="CHEBI:29999"/>
        <dbReference type="ChEBI" id="CHEBI:57287"/>
        <dbReference type="ChEBI" id="CHEBI:58343"/>
        <dbReference type="ChEBI" id="CHEBI:64479"/>
    </reaction>
</comment>
<accession>A0A0F6AGD0</accession>
<dbReference type="GO" id="GO:0005886">
    <property type="term" value="C:plasma membrane"/>
    <property type="evidence" value="ECO:0007669"/>
    <property type="project" value="TreeGrafter"/>
</dbReference>
<keyword evidence="7" id="KW-0259">Enterobactin biosynthesis</keyword>
<keyword evidence="13" id="KW-0479">Metal-binding</keyword>
<evidence type="ECO:0000256" key="12">
    <source>
        <dbReference type="PIRSR" id="PIRSR603542-1"/>
    </source>
</evidence>
<name>A0A0F6AGD0_9GAMM</name>
<dbReference type="UniPathway" id="UPA00017"/>
<feature type="domain" description="4'-phosphopantetheinyl transferase N-terminal" evidence="15">
    <location>
        <begin position="42"/>
        <end position="104"/>
    </location>
</feature>
<dbReference type="EMBL" id="AUXW01000068">
    <property type="protein sequence ID" value="KKE85228.1"/>
    <property type="molecule type" value="Genomic_DNA"/>
</dbReference>
<dbReference type="PRINTS" id="PR01399">
    <property type="entry name" value="ENTSNTHTASED"/>
</dbReference>
<dbReference type="Gene3D" id="3.90.470.20">
    <property type="entry name" value="4'-phosphopantetheinyl transferase domain"/>
    <property type="match status" value="1"/>
</dbReference>
<keyword evidence="13" id="KW-0460">Magnesium</keyword>
<feature type="binding site" evidence="13">
    <location>
        <position position="117"/>
    </location>
    <ligand>
        <name>Mg(2+)</name>
        <dbReference type="ChEBI" id="CHEBI:18420"/>
    </ligand>
</feature>
<feature type="binding site" evidence="12">
    <location>
        <begin position="94"/>
        <end position="95"/>
    </location>
    <ligand>
        <name>CoA</name>
        <dbReference type="ChEBI" id="CHEBI:57287"/>
    </ligand>
</feature>
<feature type="binding site" evidence="12">
    <location>
        <position position="116"/>
    </location>
    <ligand>
        <name>CoA</name>
        <dbReference type="ChEBI" id="CHEBI:57287"/>
    </ligand>
</feature>
<dbReference type="InterPro" id="IPR008278">
    <property type="entry name" value="4-PPantetheinyl_Trfase_dom"/>
</dbReference>
<evidence type="ECO:0000256" key="11">
    <source>
        <dbReference type="ARBA" id="ARBA00049191"/>
    </source>
</evidence>
<dbReference type="PANTHER" id="PTHR38096:SF1">
    <property type="entry name" value="ENTEROBACTIN SYNTHASE COMPONENT D"/>
    <property type="match status" value="1"/>
</dbReference>
<evidence type="ECO:0000259" key="15">
    <source>
        <dbReference type="Pfam" id="PF17837"/>
    </source>
</evidence>
<feature type="domain" description="4'-phosphopantetheinyl transferase" evidence="14">
    <location>
        <begin position="112"/>
        <end position="193"/>
    </location>
</feature>
<comment type="function">
    <text evidence="1">Involved in the biosynthesis of the siderophore enterobactin (enterochelin), which is a macrocyclic trimeric lactone of N-(2,3-dihydroxybenzoyl)-serine. The serine trilactone serves as a scaffolding for the three catechol functionalities that provide hexadentate coordination for the tightly ligated iron(2+) atoms. Plays an essential role in the assembly of the enterobactin by catalyzing the transfer of the 4'-phosphopantetheine (Ppant) moiety from coenzyme A to the apo-domains of both EntB (ArCP domain) and EntF (PCP domain) to yield their holo-forms which make them competent for the activation of 2,3-dihydroxybenzoate (DHB) and L-serine, respectively.</text>
</comment>